<comment type="caution">
    <text evidence="3">The sequence shown here is derived from an EMBL/GenBank/DDBJ whole genome shotgun (WGS) entry which is preliminary data.</text>
</comment>
<protein>
    <submittedName>
        <fullName evidence="3">Uncharacterized protein</fullName>
    </submittedName>
</protein>
<feature type="compositionally biased region" description="Basic and acidic residues" evidence="2">
    <location>
        <begin position="16"/>
        <end position="26"/>
    </location>
</feature>
<feature type="coiled-coil region" evidence="1">
    <location>
        <begin position="178"/>
        <end position="212"/>
    </location>
</feature>
<reference evidence="3" key="1">
    <citation type="submission" date="2021-07" db="EMBL/GenBank/DDBJ databases">
        <title>Genome Resource of American Ginseng Black Spot Pathogen Alternaria panax.</title>
        <authorList>
            <person name="Qiu C."/>
            <person name="Wang W."/>
            <person name="Liu Z."/>
        </authorList>
    </citation>
    <scope>NUCLEOTIDE SEQUENCE</scope>
    <source>
        <strain evidence="3">BNCC115425</strain>
    </source>
</reference>
<dbReference type="Proteomes" id="UP001199106">
    <property type="component" value="Unassembled WGS sequence"/>
</dbReference>
<gene>
    <name evidence="3" type="ORF">G6011_09223</name>
</gene>
<feature type="region of interest" description="Disordered" evidence="2">
    <location>
        <begin position="1"/>
        <end position="36"/>
    </location>
</feature>
<sequence>MSKADLKNQSMLGAHPNDDKDERDGSYDSEGSNTSSLAVGRRDVFHLRGKLANVFPPQNSHRQWTFNGRIPNTSDFSLQVALHTNTHTVSPGADGGEFHRGERREDGLLEGLKPCVPQVGSFSHSPDLEDSGSKTMSPVASAVTSTTDKVLALEKSLNTTKNEFDFARDHITTMDEKLTTAQNQVVHAKTRVEELERQVASLEEKKSGLKMTNTAMEKTCEDLTTESKLLERFKEGYYQLQYELNELRNMYNELSGTCNDAIDERENLQKRIDAMTLAETSRADRESDSPNSKPGPTLRNNAMPSYTSESDHLDGIIDRKENQLLLKQDLVQRNTAEIMALDFEIRETNRQLTLARNPRRSAG</sequence>
<evidence type="ECO:0000256" key="1">
    <source>
        <dbReference type="SAM" id="Coils"/>
    </source>
</evidence>
<proteinExistence type="predicted"/>
<dbReference type="AlphaFoldDB" id="A0AAD4IAL9"/>
<accession>A0AAD4IAL9</accession>
<keyword evidence="1" id="KW-0175">Coiled coil</keyword>
<evidence type="ECO:0000256" key="2">
    <source>
        <dbReference type="SAM" id="MobiDB-lite"/>
    </source>
</evidence>
<dbReference type="EMBL" id="JAANER010000004">
    <property type="protein sequence ID" value="KAG9191135.1"/>
    <property type="molecule type" value="Genomic_DNA"/>
</dbReference>
<dbReference type="Gene3D" id="1.10.287.1490">
    <property type="match status" value="1"/>
</dbReference>
<name>A0AAD4IAL9_9PLEO</name>
<feature type="compositionally biased region" description="Polar residues" evidence="2">
    <location>
        <begin position="289"/>
        <end position="308"/>
    </location>
</feature>
<keyword evidence="4" id="KW-1185">Reference proteome</keyword>
<feature type="region of interest" description="Disordered" evidence="2">
    <location>
        <begin position="278"/>
        <end position="310"/>
    </location>
</feature>
<feature type="coiled-coil region" evidence="1">
    <location>
        <begin position="244"/>
        <end position="278"/>
    </location>
</feature>
<evidence type="ECO:0000313" key="3">
    <source>
        <dbReference type="EMBL" id="KAG9191135.1"/>
    </source>
</evidence>
<organism evidence="3 4">
    <name type="scientific">Alternaria panax</name>
    <dbReference type="NCBI Taxonomy" id="48097"/>
    <lineage>
        <taxon>Eukaryota</taxon>
        <taxon>Fungi</taxon>
        <taxon>Dikarya</taxon>
        <taxon>Ascomycota</taxon>
        <taxon>Pezizomycotina</taxon>
        <taxon>Dothideomycetes</taxon>
        <taxon>Pleosporomycetidae</taxon>
        <taxon>Pleosporales</taxon>
        <taxon>Pleosporineae</taxon>
        <taxon>Pleosporaceae</taxon>
        <taxon>Alternaria</taxon>
        <taxon>Alternaria sect. Panax</taxon>
    </lineage>
</organism>
<evidence type="ECO:0000313" key="4">
    <source>
        <dbReference type="Proteomes" id="UP001199106"/>
    </source>
</evidence>